<feature type="signal peptide" evidence="1">
    <location>
        <begin position="1"/>
        <end position="20"/>
    </location>
</feature>
<name>A0A165TTS5_9APHY</name>
<evidence type="ECO:0008006" key="4">
    <source>
        <dbReference type="Google" id="ProtNLM"/>
    </source>
</evidence>
<evidence type="ECO:0000313" key="3">
    <source>
        <dbReference type="Proteomes" id="UP000076727"/>
    </source>
</evidence>
<keyword evidence="1" id="KW-0732">Signal</keyword>
<reference evidence="2 3" key="1">
    <citation type="journal article" date="2016" name="Mol. Biol. Evol.">
        <title>Comparative Genomics of Early-Diverging Mushroom-Forming Fungi Provides Insights into the Origins of Lignocellulose Decay Capabilities.</title>
        <authorList>
            <person name="Nagy L.G."/>
            <person name="Riley R."/>
            <person name="Tritt A."/>
            <person name="Adam C."/>
            <person name="Daum C."/>
            <person name="Floudas D."/>
            <person name="Sun H."/>
            <person name="Yadav J.S."/>
            <person name="Pangilinan J."/>
            <person name="Larsson K.H."/>
            <person name="Matsuura K."/>
            <person name="Barry K."/>
            <person name="Labutti K."/>
            <person name="Kuo R."/>
            <person name="Ohm R.A."/>
            <person name="Bhattacharya S.S."/>
            <person name="Shirouzu T."/>
            <person name="Yoshinaga Y."/>
            <person name="Martin F.M."/>
            <person name="Grigoriev I.V."/>
            <person name="Hibbett D.S."/>
        </authorList>
    </citation>
    <scope>NUCLEOTIDE SEQUENCE [LARGE SCALE GENOMIC DNA]</scope>
    <source>
        <strain evidence="2 3">L-15889</strain>
    </source>
</reference>
<keyword evidence="3" id="KW-1185">Reference proteome</keyword>
<accession>A0A165TTS5</accession>
<dbReference type="AlphaFoldDB" id="A0A165TTS5"/>
<feature type="chain" id="PRO_5007867267" description="Polysaccharide lyase family 14 protein" evidence="1">
    <location>
        <begin position="21"/>
        <end position="313"/>
    </location>
</feature>
<dbReference type="OrthoDB" id="2310204at2759"/>
<dbReference type="Proteomes" id="UP000076727">
    <property type="component" value="Unassembled WGS sequence"/>
</dbReference>
<organism evidence="2 3">
    <name type="scientific">Daedalea quercina L-15889</name>
    <dbReference type="NCBI Taxonomy" id="1314783"/>
    <lineage>
        <taxon>Eukaryota</taxon>
        <taxon>Fungi</taxon>
        <taxon>Dikarya</taxon>
        <taxon>Basidiomycota</taxon>
        <taxon>Agaricomycotina</taxon>
        <taxon>Agaricomycetes</taxon>
        <taxon>Polyporales</taxon>
        <taxon>Fomitopsis</taxon>
    </lineage>
</organism>
<evidence type="ECO:0000313" key="2">
    <source>
        <dbReference type="EMBL" id="KZT73939.1"/>
    </source>
</evidence>
<evidence type="ECO:0000256" key="1">
    <source>
        <dbReference type="SAM" id="SignalP"/>
    </source>
</evidence>
<gene>
    <name evidence="2" type="ORF">DAEQUDRAFT_683574</name>
</gene>
<sequence length="313" mass="33897">MALPTWFFLALSSPTLLAYARSSSDAHLDARGAPSSPFWRRASVPAPGFYNPTSNGGSWLTQVDGTYPAGQGEPINVVISGDSDSAVLVNQETSGGLLNYFVSFGYSTECLGQHDGDPQRANLGDGNGYTNQTAEIRWDYGDPELGTCEETIEGGSHFRYWQQNGDQHDTNAVFMAASYELPETDGHDIVFNGYNLGRDWLIGNVTNQTHLIPTANITNGTSYTGQTSYNGYTYQTTALYLYGYAPNTSYAVNHNLTTSNNVTNSDDGFISVLTVKIVTAPKSSGALSWRQTSPWVPLVAAFLLHLTISSLPL</sequence>
<protein>
    <recommendedName>
        <fullName evidence="4">Polysaccharide lyase family 14 protein</fullName>
    </recommendedName>
</protein>
<dbReference type="EMBL" id="KV429035">
    <property type="protein sequence ID" value="KZT73939.1"/>
    <property type="molecule type" value="Genomic_DNA"/>
</dbReference>
<proteinExistence type="predicted"/>
<dbReference type="STRING" id="1314783.A0A165TTS5"/>